<protein>
    <recommendedName>
        <fullName evidence="4">Tyrosinase copper-binding domain-containing protein</fullName>
    </recommendedName>
</protein>
<accession>A0A9W7ZTN6</accession>
<reference evidence="5" key="1">
    <citation type="submission" date="2022-07" db="EMBL/GenBank/DDBJ databases">
        <title>Phylogenomic reconstructions and comparative analyses of Kickxellomycotina fungi.</title>
        <authorList>
            <person name="Reynolds N.K."/>
            <person name="Stajich J.E."/>
            <person name="Barry K."/>
            <person name="Grigoriev I.V."/>
            <person name="Crous P."/>
            <person name="Smith M.E."/>
        </authorList>
    </citation>
    <scope>NUCLEOTIDE SEQUENCE</scope>
    <source>
        <strain evidence="5">NBRC 100468</strain>
    </source>
</reference>
<proteinExistence type="predicted"/>
<dbReference type="InterPro" id="IPR050316">
    <property type="entry name" value="Tyrosinase/Hemocyanin"/>
</dbReference>
<dbReference type="InterPro" id="IPR002227">
    <property type="entry name" value="Tyrosinase_Cu-bd"/>
</dbReference>
<dbReference type="GO" id="GO:0046872">
    <property type="term" value="F:metal ion binding"/>
    <property type="evidence" value="ECO:0007669"/>
    <property type="project" value="UniProtKB-KW"/>
</dbReference>
<name>A0A9W7ZTN6_9FUNG</name>
<evidence type="ECO:0000313" key="6">
    <source>
        <dbReference type="Proteomes" id="UP001150538"/>
    </source>
</evidence>
<dbReference type="SUPFAM" id="SSF48056">
    <property type="entry name" value="Di-copper centre-containing domain"/>
    <property type="match status" value="1"/>
</dbReference>
<keyword evidence="6" id="KW-1185">Reference proteome</keyword>
<dbReference type="Proteomes" id="UP001150538">
    <property type="component" value="Unassembled WGS sequence"/>
</dbReference>
<feature type="signal peptide" evidence="3">
    <location>
        <begin position="1"/>
        <end position="22"/>
    </location>
</feature>
<gene>
    <name evidence="5" type="ORF">H4219_003826</name>
</gene>
<keyword evidence="2" id="KW-0186">Copper</keyword>
<dbReference type="Pfam" id="PF00264">
    <property type="entry name" value="Tyrosinase"/>
    <property type="match status" value="1"/>
</dbReference>
<sequence length="396" mass="45534">MKFNISISTLSVVLATLSTFNANIFCNGQQQGQCQSMAVRKNVLRVSQSEWRNIVQTTTRMNQDGWFAWFSYIHTLYFDQVHNNSMLLPFHRRLLRDFELAASQGYDPNFTIPYWDSASDYRAPHKSRVLTSAYVGGNGGANGCVQQDSFQSSWTLTYPDPHCLERRFDGGRGTINPWFSPEYVLSFTQRDRTMAQFRPDLEYSIHGAVHIGIGGDMNPQWSPNDFIFYLHHANMDRLWAIWQYTYNNLWTMDGKGPNGIRNLSINDLITLYNEPIQSVMQLGYGLMCFTYDEISTRTLETSIRSLPQDVLNKYFPVTAKNTNVRRSNIVNRHLNPPPPPQKIGNFTCGDGSRTMPIPVDLSERLYDHNVTPEMFIPKRNDHVNFVNAMNQIGYCS</sequence>
<evidence type="ECO:0000313" key="5">
    <source>
        <dbReference type="EMBL" id="KAJ1916380.1"/>
    </source>
</evidence>
<dbReference type="InterPro" id="IPR008922">
    <property type="entry name" value="Di-copper_centre_dom_sf"/>
</dbReference>
<dbReference type="AlphaFoldDB" id="A0A9W7ZTN6"/>
<dbReference type="Gene3D" id="1.10.1280.10">
    <property type="entry name" value="Di-copper center containing domain from catechol oxidase"/>
    <property type="match status" value="1"/>
</dbReference>
<dbReference type="GO" id="GO:0016491">
    <property type="term" value="F:oxidoreductase activity"/>
    <property type="evidence" value="ECO:0007669"/>
    <property type="project" value="InterPro"/>
</dbReference>
<evidence type="ECO:0000256" key="3">
    <source>
        <dbReference type="SAM" id="SignalP"/>
    </source>
</evidence>
<evidence type="ECO:0000259" key="4">
    <source>
        <dbReference type="Pfam" id="PF00264"/>
    </source>
</evidence>
<dbReference type="PANTHER" id="PTHR11474:SF126">
    <property type="entry name" value="TYROSINASE-LIKE PROTEIN TYR-1-RELATED"/>
    <property type="match status" value="1"/>
</dbReference>
<organism evidence="5 6">
    <name type="scientific">Mycoemilia scoparia</name>
    <dbReference type="NCBI Taxonomy" id="417184"/>
    <lineage>
        <taxon>Eukaryota</taxon>
        <taxon>Fungi</taxon>
        <taxon>Fungi incertae sedis</taxon>
        <taxon>Zoopagomycota</taxon>
        <taxon>Kickxellomycotina</taxon>
        <taxon>Kickxellomycetes</taxon>
        <taxon>Kickxellales</taxon>
        <taxon>Kickxellaceae</taxon>
        <taxon>Mycoemilia</taxon>
    </lineage>
</organism>
<feature type="chain" id="PRO_5040732018" description="Tyrosinase copper-binding domain-containing protein" evidence="3">
    <location>
        <begin position="23"/>
        <end position="396"/>
    </location>
</feature>
<keyword evidence="3" id="KW-0732">Signal</keyword>
<dbReference type="PANTHER" id="PTHR11474">
    <property type="entry name" value="TYROSINASE FAMILY MEMBER"/>
    <property type="match status" value="1"/>
</dbReference>
<evidence type="ECO:0000256" key="2">
    <source>
        <dbReference type="ARBA" id="ARBA00023008"/>
    </source>
</evidence>
<dbReference type="OrthoDB" id="6132182at2759"/>
<keyword evidence="1" id="KW-0479">Metal-binding</keyword>
<feature type="domain" description="Tyrosinase copper-binding" evidence="4">
    <location>
        <begin position="70"/>
        <end position="244"/>
    </location>
</feature>
<dbReference type="EMBL" id="JANBPU010000105">
    <property type="protein sequence ID" value="KAJ1916380.1"/>
    <property type="molecule type" value="Genomic_DNA"/>
</dbReference>
<dbReference type="PRINTS" id="PR00092">
    <property type="entry name" value="TYROSINASE"/>
</dbReference>
<comment type="caution">
    <text evidence="5">The sequence shown here is derived from an EMBL/GenBank/DDBJ whole genome shotgun (WGS) entry which is preliminary data.</text>
</comment>
<evidence type="ECO:0000256" key="1">
    <source>
        <dbReference type="ARBA" id="ARBA00022723"/>
    </source>
</evidence>